<dbReference type="Proteomes" id="UP001154282">
    <property type="component" value="Unassembled WGS sequence"/>
</dbReference>
<feature type="transmembrane region" description="Helical" evidence="1">
    <location>
        <begin position="69"/>
        <end position="89"/>
    </location>
</feature>
<protein>
    <submittedName>
        <fullName evidence="2">Uncharacterized protein</fullName>
    </submittedName>
</protein>
<keyword evidence="1" id="KW-0812">Transmembrane</keyword>
<evidence type="ECO:0000313" key="2">
    <source>
        <dbReference type="EMBL" id="CAI0628923.1"/>
    </source>
</evidence>
<dbReference type="AlphaFoldDB" id="A0AAV0S6V1"/>
<keyword evidence="3" id="KW-1185">Reference proteome</keyword>
<comment type="caution">
    <text evidence="2">The sequence shown here is derived from an EMBL/GenBank/DDBJ whole genome shotgun (WGS) entry which is preliminary data.</text>
</comment>
<gene>
    <name evidence="2" type="ORF">LITE_LOCUS51813</name>
</gene>
<keyword evidence="1" id="KW-0472">Membrane</keyword>
<name>A0AAV0S6V1_9ROSI</name>
<accession>A0AAV0S6V1</accession>
<proteinExistence type="predicted"/>
<sequence length="105" mass="11453">EIVVLEVSGEDSLGEIERVDDEEAVVGFPPGDESVRRWVVDHLIRLHNERRDGVGAGFAVPAVVPFHPINAFAVVVGGGLLLCFLLSFVSFQGRESRVKGTRRLS</sequence>
<evidence type="ECO:0000256" key="1">
    <source>
        <dbReference type="SAM" id="Phobius"/>
    </source>
</evidence>
<dbReference type="EMBL" id="CAMGYJ010000011">
    <property type="protein sequence ID" value="CAI0628923.1"/>
    <property type="molecule type" value="Genomic_DNA"/>
</dbReference>
<reference evidence="2" key="1">
    <citation type="submission" date="2022-08" db="EMBL/GenBank/DDBJ databases">
        <authorList>
            <person name="Gutierrez-Valencia J."/>
        </authorList>
    </citation>
    <scope>NUCLEOTIDE SEQUENCE</scope>
</reference>
<evidence type="ECO:0000313" key="3">
    <source>
        <dbReference type="Proteomes" id="UP001154282"/>
    </source>
</evidence>
<keyword evidence="1" id="KW-1133">Transmembrane helix</keyword>
<feature type="non-terminal residue" evidence="2">
    <location>
        <position position="1"/>
    </location>
</feature>
<organism evidence="2 3">
    <name type="scientific">Linum tenue</name>
    <dbReference type="NCBI Taxonomy" id="586396"/>
    <lineage>
        <taxon>Eukaryota</taxon>
        <taxon>Viridiplantae</taxon>
        <taxon>Streptophyta</taxon>
        <taxon>Embryophyta</taxon>
        <taxon>Tracheophyta</taxon>
        <taxon>Spermatophyta</taxon>
        <taxon>Magnoliopsida</taxon>
        <taxon>eudicotyledons</taxon>
        <taxon>Gunneridae</taxon>
        <taxon>Pentapetalae</taxon>
        <taxon>rosids</taxon>
        <taxon>fabids</taxon>
        <taxon>Malpighiales</taxon>
        <taxon>Linaceae</taxon>
        <taxon>Linum</taxon>
    </lineage>
</organism>